<organism evidence="2 3">
    <name type="scientific">Romanomermis culicivorax</name>
    <name type="common">Nematode worm</name>
    <dbReference type="NCBI Taxonomy" id="13658"/>
    <lineage>
        <taxon>Eukaryota</taxon>
        <taxon>Metazoa</taxon>
        <taxon>Ecdysozoa</taxon>
        <taxon>Nematoda</taxon>
        <taxon>Enoplea</taxon>
        <taxon>Dorylaimia</taxon>
        <taxon>Mermithida</taxon>
        <taxon>Mermithoidea</taxon>
        <taxon>Mermithidae</taxon>
        <taxon>Romanomermis</taxon>
    </lineage>
</organism>
<proteinExistence type="predicted"/>
<accession>A0A915I622</accession>
<reference evidence="3" key="1">
    <citation type="submission" date="2022-11" db="UniProtKB">
        <authorList>
            <consortium name="WormBaseParasite"/>
        </authorList>
    </citation>
    <scope>IDENTIFICATION</scope>
</reference>
<keyword evidence="2" id="KW-1185">Reference proteome</keyword>
<evidence type="ECO:0000313" key="2">
    <source>
        <dbReference type="Proteomes" id="UP000887565"/>
    </source>
</evidence>
<dbReference type="AlphaFoldDB" id="A0A915I622"/>
<protein>
    <submittedName>
        <fullName evidence="3">Uncharacterized protein</fullName>
    </submittedName>
</protein>
<evidence type="ECO:0000313" key="3">
    <source>
        <dbReference type="WBParaSite" id="nRc.2.0.1.t09583-RA"/>
    </source>
</evidence>
<keyword evidence="1" id="KW-0812">Transmembrane</keyword>
<dbReference type="WBParaSite" id="nRc.2.0.1.t09583-RA">
    <property type="protein sequence ID" value="nRc.2.0.1.t09583-RA"/>
    <property type="gene ID" value="nRc.2.0.1.g09583"/>
</dbReference>
<name>A0A915I622_ROMCU</name>
<sequence>MGVIVDGKFGGPSYTANSSPLRVAASSLLPPRIVSLSTLWIIGVTAAVVVCFSLITCCGRKKKGGGGAKSNEF</sequence>
<feature type="transmembrane region" description="Helical" evidence="1">
    <location>
        <begin position="33"/>
        <end position="55"/>
    </location>
</feature>
<keyword evidence="1" id="KW-1133">Transmembrane helix</keyword>
<keyword evidence="1" id="KW-0472">Membrane</keyword>
<evidence type="ECO:0000256" key="1">
    <source>
        <dbReference type="SAM" id="Phobius"/>
    </source>
</evidence>
<dbReference type="Proteomes" id="UP000887565">
    <property type="component" value="Unplaced"/>
</dbReference>